<dbReference type="InParanoid" id="A0A6P8H7J4"/>
<dbReference type="InterPro" id="IPR016024">
    <property type="entry name" value="ARM-type_fold"/>
</dbReference>
<evidence type="ECO:0000313" key="13">
    <source>
        <dbReference type="RefSeq" id="XP_031552379.1"/>
    </source>
</evidence>
<comment type="function">
    <text evidence="6">Component of the PRP19-CDC5L complex that forms an integral part of the spliceosome and is required for activating pre-mRNA splicing. Participates in AID/AICDA-mediated somatic hypermutation (SHM) and class-switch recombination (CSR), 2 processes resulting in the production of high-affinity, mutated isotype-switched antibodies.</text>
</comment>
<dbReference type="RefSeq" id="XP_031552379.1">
    <property type="nucleotide sequence ID" value="XM_031696519.1"/>
</dbReference>
<evidence type="ECO:0000256" key="4">
    <source>
        <dbReference type="ARBA" id="ARBA00023054"/>
    </source>
</evidence>
<proteinExistence type="predicted"/>
<protein>
    <recommendedName>
        <fullName evidence="8">Beta-catenin-like protein 1</fullName>
    </recommendedName>
    <alternativeName>
        <fullName evidence="9">Nuclear-associated protein</fullName>
    </alternativeName>
</protein>
<dbReference type="GeneID" id="116289572"/>
<evidence type="ECO:0000256" key="7">
    <source>
        <dbReference type="ARBA" id="ARBA00061776"/>
    </source>
</evidence>
<organism evidence="12 13">
    <name type="scientific">Actinia tenebrosa</name>
    <name type="common">Australian red waratah sea anemone</name>
    <dbReference type="NCBI Taxonomy" id="6105"/>
    <lineage>
        <taxon>Eukaryota</taxon>
        <taxon>Metazoa</taxon>
        <taxon>Cnidaria</taxon>
        <taxon>Anthozoa</taxon>
        <taxon>Hexacorallia</taxon>
        <taxon>Actiniaria</taxon>
        <taxon>Actiniidae</taxon>
        <taxon>Actinia</taxon>
    </lineage>
</organism>
<dbReference type="GO" id="GO:0005681">
    <property type="term" value="C:spliceosomal complex"/>
    <property type="evidence" value="ECO:0007669"/>
    <property type="project" value="TreeGrafter"/>
</dbReference>
<evidence type="ECO:0000256" key="2">
    <source>
        <dbReference type="ARBA" id="ARBA00022553"/>
    </source>
</evidence>
<keyword evidence="2" id="KW-0597">Phosphoprotein</keyword>
<feature type="transmembrane region" description="Helical" evidence="10">
    <location>
        <begin position="20"/>
        <end position="46"/>
    </location>
</feature>
<sequence length="591" mass="67882">MFFILYNELKLAACLSACLFVLSVCLSVCLFVCLSVCLFCCVLIYLQPDKGTKRKKGDEEDEQISWKKKISEVEAQFMAKGTELTDEERERILEMVDNEPEVETLDVSSLKRMLLSFEKRVTKNQEMRIKYPDLPEKFMESELDLNDEIQKLHIIATAPELYHHIVELNAVNTMLGLLSHENTDIAVNVIDLLQEMTDVDTLNESEEGATALIDALLEGQVIALLVQNLERLEETVKEESDGVYNSLSIIENMTELRDTICQIAGEQGLIGWIIRRLKQKPAFNANKLYSSEILSILLQNTEENRQLLGESNGIDTLLQSLSLYKRYDPTASDELEYMENLFNCLCSALMYNPNKDLFLKGEGLQLMILMLREKKMSRRSALKVLDYAMQGLEGIENCQKFIEFLGLRCLFPLFMKPPKSNKKTGVSEEQFEEHTLSILASLFRNLSGNLRNRLVQKFVEGDHIKIDRLMELHFKYYKKVHDCDEKIEREKEKLVEEGEEIDEETEDMFYLKRLDAGLFTLQLIDCVMLEACCSGVPSIKQRVLALLNQHGGSMKDIKAVMREYAASVGDARSKESREIEKKRLLSLVDRF</sequence>
<dbReference type="GO" id="GO:0010467">
    <property type="term" value="P:gene expression"/>
    <property type="evidence" value="ECO:0007669"/>
    <property type="project" value="UniProtKB-ARBA"/>
</dbReference>
<dbReference type="KEGG" id="aten:116289572"/>
<accession>A0A6P8H7J4</accession>
<dbReference type="InterPro" id="IPR039678">
    <property type="entry name" value="CTNNBL1"/>
</dbReference>
<keyword evidence="3" id="KW-0677">Repeat</keyword>
<dbReference type="Gene3D" id="1.25.10.10">
    <property type="entry name" value="Leucine-rich Repeat Variant"/>
    <property type="match status" value="1"/>
</dbReference>
<evidence type="ECO:0000256" key="6">
    <source>
        <dbReference type="ARBA" id="ARBA00058456"/>
    </source>
</evidence>
<evidence type="ECO:0000256" key="9">
    <source>
        <dbReference type="ARBA" id="ARBA00083862"/>
    </source>
</evidence>
<evidence type="ECO:0000256" key="5">
    <source>
        <dbReference type="ARBA" id="ARBA00023242"/>
    </source>
</evidence>
<keyword evidence="10" id="KW-1133">Transmembrane helix</keyword>
<keyword evidence="12" id="KW-1185">Reference proteome</keyword>
<dbReference type="OrthoDB" id="1898821at2759"/>
<dbReference type="FunCoup" id="A0A6P8H7J4">
    <property type="interactions" value="3129"/>
</dbReference>
<comment type="subunit">
    <text evidence="7">Component of the PRP19-CDC5L splicing complex composed of a core complex comprising a homotetramer of PRPF19, CDC5L, PLRG1 and BCAS2, and at least three less stably associated proteins CTNNBL1, CWC15 and HSPA8. Interacts directly with CWC15 and CDC5L in the complex. Interacts with AICDA; the interaction is important for the antibody diversification activity of AICDA. Interacts with PRPF31 (via its NLS). Interacts (via its N-terminal NLS) with KPNA1 and KPNA2.</text>
</comment>
<dbReference type="PANTHER" id="PTHR14978:SF0">
    <property type="entry name" value="BETA-CATENIN-LIKE PROTEIN 1"/>
    <property type="match status" value="1"/>
</dbReference>
<feature type="domain" description="Beta-catenin-like protein 1 N-terminal" evidence="11">
    <location>
        <begin position="85"/>
        <end position="190"/>
    </location>
</feature>
<dbReference type="FunFam" id="1.25.10.10:FF:001136">
    <property type="entry name" value="Beta-catenin-like protein 1"/>
    <property type="match status" value="1"/>
</dbReference>
<keyword evidence="4" id="KW-0175">Coiled coil</keyword>
<dbReference type="Proteomes" id="UP000515163">
    <property type="component" value="Unplaced"/>
</dbReference>
<dbReference type="SUPFAM" id="SSF48371">
    <property type="entry name" value="ARM repeat"/>
    <property type="match status" value="1"/>
</dbReference>
<keyword evidence="10" id="KW-0472">Membrane</keyword>
<dbReference type="AlphaFoldDB" id="A0A6P8H7J4"/>
<evidence type="ECO:0000256" key="3">
    <source>
        <dbReference type="ARBA" id="ARBA00022737"/>
    </source>
</evidence>
<dbReference type="Pfam" id="PF08216">
    <property type="entry name" value="CTNNBL"/>
    <property type="match status" value="1"/>
</dbReference>
<evidence type="ECO:0000256" key="8">
    <source>
        <dbReference type="ARBA" id="ARBA00070106"/>
    </source>
</evidence>
<name>A0A6P8H7J4_ACTTE</name>
<evidence type="ECO:0000313" key="12">
    <source>
        <dbReference type="Proteomes" id="UP000515163"/>
    </source>
</evidence>
<keyword evidence="5" id="KW-0539">Nucleus</keyword>
<gene>
    <name evidence="13" type="primary">LOC116289572</name>
</gene>
<reference evidence="13" key="1">
    <citation type="submission" date="2025-08" db="UniProtKB">
        <authorList>
            <consortium name="RefSeq"/>
        </authorList>
    </citation>
    <scope>IDENTIFICATION</scope>
    <source>
        <tissue evidence="13">Tentacle</tissue>
    </source>
</reference>
<keyword evidence="10" id="KW-0812">Transmembrane</keyword>
<dbReference type="InterPro" id="IPR011989">
    <property type="entry name" value="ARM-like"/>
</dbReference>
<dbReference type="PANTHER" id="PTHR14978">
    <property type="entry name" value="BETA-CATENIN-LIKE PROTEIN 1 NUCLEAR ASSOCIATED PROTEIN"/>
    <property type="match status" value="1"/>
</dbReference>
<evidence type="ECO:0000256" key="10">
    <source>
        <dbReference type="SAM" id="Phobius"/>
    </source>
</evidence>
<evidence type="ECO:0000259" key="11">
    <source>
        <dbReference type="SMART" id="SM01156"/>
    </source>
</evidence>
<dbReference type="SMART" id="SM01156">
    <property type="entry name" value="DUF1716"/>
    <property type="match status" value="1"/>
</dbReference>
<comment type="subcellular location">
    <subcellularLocation>
        <location evidence="1">Nucleus</location>
    </subcellularLocation>
</comment>
<evidence type="ECO:0000256" key="1">
    <source>
        <dbReference type="ARBA" id="ARBA00004123"/>
    </source>
</evidence>
<dbReference type="InterPro" id="IPR013180">
    <property type="entry name" value="CTNNBL1_N"/>
</dbReference>